<evidence type="ECO:0000313" key="2">
    <source>
        <dbReference type="Proteomes" id="UP001163223"/>
    </source>
</evidence>
<protein>
    <submittedName>
        <fullName evidence="1">Arc family DNA-binding protein</fullName>
    </submittedName>
</protein>
<dbReference type="Proteomes" id="UP001163223">
    <property type="component" value="Chromosome"/>
</dbReference>
<keyword evidence="1" id="KW-0238">DNA-binding</keyword>
<sequence>MSTNETKSRPDPISMRLPEELKASLAEAAGQAGRSLNAEIRMRLEWSFEAGFDGQASDKMLANEVESLRAELRGSVANLNAEIEALNQRLRAVGG</sequence>
<evidence type="ECO:0000313" key="1">
    <source>
        <dbReference type="EMBL" id="WAJ26272.1"/>
    </source>
</evidence>
<accession>A0ACD4NHH4</accession>
<proteinExistence type="predicted"/>
<keyword evidence="2" id="KW-1185">Reference proteome</keyword>
<gene>
    <name evidence="1" type="ORF">OXU80_15310</name>
</gene>
<reference evidence="1" key="1">
    <citation type="submission" date="2022-11" db="EMBL/GenBank/DDBJ databases">
        <title>beta-Carotene-producing bacterium, Jeongeuplla avenae sp. nov., alleviates the salt stress of Arabidopsis seedlings.</title>
        <authorList>
            <person name="Jiang L."/>
            <person name="Lee J."/>
        </authorList>
    </citation>
    <scope>NUCLEOTIDE SEQUENCE</scope>
    <source>
        <strain evidence="1">DY_R2A_6</strain>
    </source>
</reference>
<dbReference type="EMBL" id="CP113520">
    <property type="protein sequence ID" value="WAJ26272.1"/>
    <property type="molecule type" value="Genomic_DNA"/>
</dbReference>
<organism evidence="1 2">
    <name type="scientific">Antarcticirhabdus aurantiaca</name>
    <dbReference type="NCBI Taxonomy" id="2606717"/>
    <lineage>
        <taxon>Bacteria</taxon>
        <taxon>Pseudomonadati</taxon>
        <taxon>Pseudomonadota</taxon>
        <taxon>Alphaproteobacteria</taxon>
        <taxon>Hyphomicrobiales</taxon>
        <taxon>Aurantimonadaceae</taxon>
        <taxon>Antarcticirhabdus</taxon>
    </lineage>
</organism>
<name>A0ACD4NHH4_9HYPH</name>